<dbReference type="STRING" id="1391654.AKJ09_05779"/>
<dbReference type="KEGG" id="llu:AKJ09_05779"/>
<reference evidence="2 3" key="1">
    <citation type="submission" date="2015-08" db="EMBL/GenBank/DDBJ databases">
        <authorList>
            <person name="Babu N.S."/>
            <person name="Beckwith C.J."/>
            <person name="Beseler K.G."/>
            <person name="Brison A."/>
            <person name="Carone J.V."/>
            <person name="Caskin T.P."/>
            <person name="Diamond M."/>
            <person name="Durham M.E."/>
            <person name="Foxe J.M."/>
            <person name="Go M."/>
            <person name="Henderson B.A."/>
            <person name="Jones I.B."/>
            <person name="McGettigan J.A."/>
            <person name="Micheletti S.J."/>
            <person name="Nasrallah M.E."/>
            <person name="Ortiz D."/>
            <person name="Piller C.R."/>
            <person name="Privatt S.R."/>
            <person name="Schneider S.L."/>
            <person name="Sharp S."/>
            <person name="Smith T.C."/>
            <person name="Stanton J.D."/>
            <person name="Ullery H.E."/>
            <person name="Wilson R.J."/>
            <person name="Serrano M.G."/>
            <person name="Buck G."/>
            <person name="Lee V."/>
            <person name="Wang Y."/>
            <person name="Carvalho R."/>
            <person name="Voegtly L."/>
            <person name="Shi R."/>
            <person name="Duckworth R."/>
            <person name="Johnson A."/>
            <person name="Loviza R."/>
            <person name="Walstead R."/>
            <person name="Shah Z."/>
            <person name="Kiflezghi M."/>
            <person name="Wade K."/>
            <person name="Ball S.L."/>
            <person name="Bradley K.W."/>
            <person name="Asai D.J."/>
            <person name="Bowman C.A."/>
            <person name="Russell D.A."/>
            <person name="Pope W.H."/>
            <person name="Jacobs-Sera D."/>
            <person name="Hendrix R.W."/>
            <person name="Hatfull G.F."/>
        </authorList>
    </citation>
    <scope>NUCLEOTIDE SEQUENCE [LARGE SCALE GENOMIC DNA]</scope>
    <source>
        <strain evidence="2 3">DSM 27648</strain>
    </source>
</reference>
<accession>A0A0K1Q003</accession>
<evidence type="ECO:0000256" key="1">
    <source>
        <dbReference type="SAM" id="SignalP"/>
    </source>
</evidence>
<keyword evidence="3" id="KW-1185">Reference proteome</keyword>
<sequence>MRTSLSGIALVTILAPLVVSSACARQDDVPIGGDCPQGLCERRGPLAPSQDGSVDEADATAPKVLACIGTECPAPYATCWKTSSFRCETNLMNDSANCGACGHSCEGFEGLNMVSRCVNGACVLECVNGPNPRSDDVFLDCNGLIDDGCESDIIADRENCGVCGHACPAGVACVKGKCGCGADRIYCGNHCTDTRIDDRNCGACGKVCDWRPPSACNPPVPNTYYGCAASACDALKCQEGFADCNDDRDRGCASDGCETNIRSDRHNCGGCGIECGPQQECRYDETGPHCADSCSSSGGTECEDGCRDLVGDPNNCGACGNMCPQPAPHQASSCAKGFCRLDCLPGFADCNGDPSDGCEINLAVHPANCGACGTVCDIAVGQPCIEGKCLMVACGPGETN</sequence>
<feature type="chain" id="PRO_5005466659" evidence="1">
    <location>
        <begin position="25"/>
        <end position="400"/>
    </location>
</feature>
<organism evidence="2 3">
    <name type="scientific">Labilithrix luteola</name>
    <dbReference type="NCBI Taxonomy" id="1391654"/>
    <lineage>
        <taxon>Bacteria</taxon>
        <taxon>Pseudomonadati</taxon>
        <taxon>Myxococcota</taxon>
        <taxon>Polyangia</taxon>
        <taxon>Polyangiales</taxon>
        <taxon>Labilitrichaceae</taxon>
        <taxon>Labilithrix</taxon>
    </lineage>
</organism>
<dbReference type="EMBL" id="CP012333">
    <property type="protein sequence ID" value="AKU99115.1"/>
    <property type="molecule type" value="Genomic_DNA"/>
</dbReference>
<protein>
    <submittedName>
        <fullName evidence="2">Tryptophan synthase alpha chain</fullName>
    </submittedName>
</protein>
<name>A0A0K1Q003_9BACT</name>
<dbReference type="RefSeq" id="WP_146650401.1">
    <property type="nucleotide sequence ID" value="NZ_CP012333.1"/>
</dbReference>
<proteinExistence type="predicted"/>
<evidence type="ECO:0000313" key="2">
    <source>
        <dbReference type="EMBL" id="AKU99115.1"/>
    </source>
</evidence>
<dbReference type="Proteomes" id="UP000064967">
    <property type="component" value="Chromosome"/>
</dbReference>
<dbReference type="OrthoDB" id="5492401at2"/>
<feature type="signal peptide" evidence="1">
    <location>
        <begin position="1"/>
        <end position="24"/>
    </location>
</feature>
<dbReference type="AlphaFoldDB" id="A0A0K1Q003"/>
<dbReference type="PROSITE" id="PS51257">
    <property type="entry name" value="PROKAR_LIPOPROTEIN"/>
    <property type="match status" value="1"/>
</dbReference>
<gene>
    <name evidence="2" type="ORF">AKJ09_05779</name>
</gene>
<keyword evidence="1" id="KW-0732">Signal</keyword>
<evidence type="ECO:0000313" key="3">
    <source>
        <dbReference type="Proteomes" id="UP000064967"/>
    </source>
</evidence>